<dbReference type="AlphaFoldDB" id="A0A1W1VIV8"/>
<accession>A0A1W1VIV8</accession>
<keyword evidence="2" id="KW-1185">Reference proteome</keyword>
<reference evidence="1 2" key="1">
    <citation type="submission" date="2017-04" db="EMBL/GenBank/DDBJ databases">
        <authorList>
            <person name="Afonso C.L."/>
            <person name="Miller P.J."/>
            <person name="Scott M.A."/>
            <person name="Spackman E."/>
            <person name="Goraichik I."/>
            <person name="Dimitrov K.M."/>
            <person name="Suarez D.L."/>
            <person name="Swayne D.E."/>
        </authorList>
    </citation>
    <scope>NUCLEOTIDE SEQUENCE [LARGE SCALE GENOMIC DNA]</scope>
    <source>
        <strain evidence="1 2">KR-140</strain>
    </source>
</reference>
<evidence type="ECO:0000313" key="1">
    <source>
        <dbReference type="EMBL" id="SMB93213.1"/>
    </source>
</evidence>
<evidence type="ECO:0000313" key="2">
    <source>
        <dbReference type="Proteomes" id="UP000192582"/>
    </source>
</evidence>
<sequence>MRQQLSKAMAALRRKVTVQTPPQVSVIQVRSLSSTTAVSMTDILRAMGCEG</sequence>
<proteinExistence type="predicted"/>
<name>A0A1W1VIV8_9DEIO</name>
<organism evidence="1 2">
    <name type="scientific">Deinococcus hopiensis KR-140</name>
    <dbReference type="NCBI Taxonomy" id="695939"/>
    <lineage>
        <taxon>Bacteria</taxon>
        <taxon>Thermotogati</taxon>
        <taxon>Deinococcota</taxon>
        <taxon>Deinococci</taxon>
        <taxon>Deinococcales</taxon>
        <taxon>Deinococcaceae</taxon>
        <taxon>Deinococcus</taxon>
    </lineage>
</organism>
<protein>
    <submittedName>
        <fullName evidence="1">Uncharacterized protein</fullName>
    </submittedName>
</protein>
<dbReference type="EMBL" id="FWWU01000009">
    <property type="protein sequence ID" value="SMB93213.1"/>
    <property type="molecule type" value="Genomic_DNA"/>
</dbReference>
<gene>
    <name evidence="1" type="ORF">SAMN00790413_01892</name>
</gene>
<dbReference type="STRING" id="695939.SAMN00790413_01892"/>
<dbReference type="Proteomes" id="UP000192582">
    <property type="component" value="Unassembled WGS sequence"/>
</dbReference>